<evidence type="ECO:0000313" key="3">
    <source>
        <dbReference type="EMBL" id="KAA0024093.1"/>
    </source>
</evidence>
<keyword evidence="1" id="KW-1133">Transmembrane helix</keyword>
<keyword evidence="4" id="KW-1185">Reference proteome</keyword>
<accession>A0A5A7SHK5</accession>
<dbReference type="Proteomes" id="UP000322244">
    <property type="component" value="Unassembled WGS sequence"/>
</dbReference>
<evidence type="ECO:0000313" key="4">
    <source>
        <dbReference type="Proteomes" id="UP000322244"/>
    </source>
</evidence>
<dbReference type="CDD" id="cd02972">
    <property type="entry name" value="DsbA_family"/>
    <property type="match status" value="1"/>
</dbReference>
<dbReference type="SUPFAM" id="SSF52833">
    <property type="entry name" value="Thioredoxin-like"/>
    <property type="match status" value="1"/>
</dbReference>
<sequence length="246" mass="26013">MSAKNGKPTYVPRKTSNTTTYVLGAVALVVIAVVVIGGVIWQTHRSKPRNDGYGSVQNSQVQVQLQDKGVIRLGQQFASKTIDLYEDAMCPYCAQLEQTNGQEIAQAIDDGKLAVNYHMVDFLNQLSNSGDYSTRAVAASECVAEGGDAIAFGKFHAQLFSKDGQPKEHGSSDHTNDELATFAKDAGAKDTVTQCISSGSKVADAKTNATGAAQQLTAMGGQGTPSVFQGTTAVDTQKSSWVADLQ</sequence>
<keyword evidence="1" id="KW-0472">Membrane</keyword>
<dbReference type="EMBL" id="VLNY01000002">
    <property type="protein sequence ID" value="KAA0024093.1"/>
    <property type="molecule type" value="Genomic_DNA"/>
</dbReference>
<feature type="transmembrane region" description="Helical" evidence="1">
    <location>
        <begin position="20"/>
        <end position="41"/>
    </location>
</feature>
<proteinExistence type="predicted"/>
<dbReference type="OrthoDB" id="117402at2"/>
<dbReference type="InterPro" id="IPR012336">
    <property type="entry name" value="Thioredoxin-like_fold"/>
</dbReference>
<dbReference type="Pfam" id="PF13462">
    <property type="entry name" value="Thioredoxin_4"/>
    <property type="match status" value="1"/>
</dbReference>
<evidence type="ECO:0000259" key="2">
    <source>
        <dbReference type="Pfam" id="PF13462"/>
    </source>
</evidence>
<dbReference type="AlphaFoldDB" id="A0A5A7SHK5"/>
<comment type="caution">
    <text evidence="3">The sequence shown here is derived from an EMBL/GenBank/DDBJ whole genome shotgun (WGS) entry which is preliminary data.</text>
</comment>
<evidence type="ECO:0000256" key="1">
    <source>
        <dbReference type="SAM" id="Phobius"/>
    </source>
</evidence>
<feature type="domain" description="Thioredoxin-like fold" evidence="2">
    <location>
        <begin position="70"/>
        <end position="238"/>
    </location>
</feature>
<reference evidence="3 4" key="1">
    <citation type="submission" date="2019-07" db="EMBL/GenBank/DDBJ databases">
        <title>Rhodococcus cavernicolus sp. nov., isolated from a cave.</title>
        <authorList>
            <person name="Lee S.D."/>
        </authorList>
    </citation>
    <scope>NUCLEOTIDE SEQUENCE [LARGE SCALE GENOMIC DNA]</scope>
    <source>
        <strain evidence="3 4">C1-24</strain>
    </source>
</reference>
<organism evidence="3 4">
    <name type="scientific">Antrihabitans cavernicola</name>
    <dbReference type="NCBI Taxonomy" id="2495913"/>
    <lineage>
        <taxon>Bacteria</taxon>
        <taxon>Bacillati</taxon>
        <taxon>Actinomycetota</taxon>
        <taxon>Actinomycetes</taxon>
        <taxon>Mycobacteriales</taxon>
        <taxon>Nocardiaceae</taxon>
        <taxon>Antrihabitans</taxon>
    </lineage>
</organism>
<dbReference type="Gene3D" id="3.40.30.10">
    <property type="entry name" value="Glutaredoxin"/>
    <property type="match status" value="1"/>
</dbReference>
<protein>
    <submittedName>
        <fullName evidence="3">DsbA family protein</fullName>
    </submittedName>
</protein>
<keyword evidence="1" id="KW-0812">Transmembrane</keyword>
<dbReference type="RefSeq" id="WP_149429253.1">
    <property type="nucleotide sequence ID" value="NZ_VLNY01000002.1"/>
</dbReference>
<name>A0A5A7SHK5_9NOCA</name>
<dbReference type="InterPro" id="IPR036249">
    <property type="entry name" value="Thioredoxin-like_sf"/>
</dbReference>
<gene>
    <name evidence="3" type="ORF">FOY51_05915</name>
</gene>